<name>A0ABM1SXB3_LIMPO</name>
<comment type="similarity">
    <text evidence="12">Belongs to the pannexin family.</text>
</comment>
<evidence type="ECO:0000256" key="1">
    <source>
        <dbReference type="ARBA" id="ARBA00004610"/>
    </source>
</evidence>
<dbReference type="PROSITE" id="PS51013">
    <property type="entry name" value="PANNEXIN"/>
    <property type="match status" value="1"/>
</dbReference>
<evidence type="ECO:0000313" key="14">
    <source>
        <dbReference type="RefSeq" id="XP_013780370.1"/>
    </source>
</evidence>
<dbReference type="RefSeq" id="XP_022248267.1">
    <property type="nucleotide sequence ID" value="XM_022392559.1"/>
</dbReference>
<feature type="transmembrane region" description="Helical" evidence="12">
    <location>
        <begin position="183"/>
        <end position="203"/>
    </location>
</feature>
<keyword evidence="9 12" id="KW-0406">Ion transport</keyword>
<evidence type="ECO:0000256" key="3">
    <source>
        <dbReference type="ARBA" id="ARBA00022448"/>
    </source>
</evidence>
<feature type="transmembrane region" description="Helical" evidence="12">
    <location>
        <begin position="37"/>
        <end position="54"/>
    </location>
</feature>
<keyword evidence="6" id="KW-0303">Gap junction</keyword>
<comment type="subcellular location">
    <subcellularLocation>
        <location evidence="1">Cell junction</location>
        <location evidence="1">Gap junction</location>
    </subcellularLocation>
    <subcellularLocation>
        <location evidence="2 12">Cell membrane</location>
        <topology evidence="2 12">Multi-pass membrane protein</topology>
    </subcellularLocation>
</comment>
<dbReference type="GeneID" id="106464760"/>
<reference evidence="14 15" key="1">
    <citation type="submission" date="2025-05" db="UniProtKB">
        <authorList>
            <consortium name="RefSeq"/>
        </authorList>
    </citation>
    <scope>IDENTIFICATION</scope>
    <source>
        <tissue evidence="14 15">Muscle</tissue>
    </source>
</reference>
<keyword evidence="11 12" id="KW-0407">Ion channel</keyword>
<evidence type="ECO:0000256" key="11">
    <source>
        <dbReference type="ARBA" id="ARBA00023303"/>
    </source>
</evidence>
<evidence type="ECO:0000256" key="10">
    <source>
        <dbReference type="ARBA" id="ARBA00023136"/>
    </source>
</evidence>
<sequence length="380" mass="44410">MEIITNKLFNIDLSFLKLKINTVYTDNQIFRLHYRGMTVLLLAFSISVTAYQFFGEPIYCIQRDDIPEKLLNTYCWIEGTFTLPKAFNKKVGIEVVYPGVETSEPEDQVVVHAYYQWVCFVLLFQAVLFYIPRYIWRSWEGGKIKKLCLELTKPVLKREEKETQRDMLVNYFLDTNNNNGSYALRYFFCEIMNFINILGQIYFTDYFLGQEFTKFGPQVVKFTMTEQEERLDPMVKVFPRMTKCSFQKFGSSGDVQRHDALCLLPLNIVNEKIFVVLWFCFVILAALTGLNVLYRLIFMVSSAARYTMLRSLCRFSYKDEIEKVLEKLSHGDYFILHLLAFNIHSAHMKEVISKLAEGLHGRKPSSAEESMRENSALSVP</sequence>
<dbReference type="Proteomes" id="UP000694941">
    <property type="component" value="Unplaced"/>
</dbReference>
<keyword evidence="10 12" id="KW-0472">Membrane</keyword>
<keyword evidence="7" id="KW-0965">Cell junction</keyword>
<evidence type="ECO:0000256" key="2">
    <source>
        <dbReference type="ARBA" id="ARBA00004651"/>
    </source>
</evidence>
<keyword evidence="8 12" id="KW-1133">Transmembrane helix</keyword>
<evidence type="ECO:0000313" key="15">
    <source>
        <dbReference type="RefSeq" id="XP_013780371.1"/>
    </source>
</evidence>
<feature type="transmembrane region" description="Helical" evidence="12">
    <location>
        <begin position="114"/>
        <end position="136"/>
    </location>
</feature>
<dbReference type="RefSeq" id="XP_022248269.1">
    <property type="nucleotide sequence ID" value="XM_022392561.1"/>
</dbReference>
<evidence type="ECO:0000256" key="12">
    <source>
        <dbReference type="RuleBase" id="RU010713"/>
    </source>
</evidence>
<evidence type="ECO:0000256" key="6">
    <source>
        <dbReference type="ARBA" id="ARBA00022868"/>
    </source>
</evidence>
<evidence type="ECO:0000256" key="8">
    <source>
        <dbReference type="ARBA" id="ARBA00022989"/>
    </source>
</evidence>
<keyword evidence="4" id="KW-1003">Cell membrane</keyword>
<evidence type="ECO:0000256" key="9">
    <source>
        <dbReference type="ARBA" id="ARBA00023065"/>
    </source>
</evidence>
<evidence type="ECO:0000256" key="5">
    <source>
        <dbReference type="ARBA" id="ARBA00022692"/>
    </source>
</evidence>
<dbReference type="Pfam" id="PF00876">
    <property type="entry name" value="Innexin"/>
    <property type="match status" value="1"/>
</dbReference>
<evidence type="ECO:0000313" key="16">
    <source>
        <dbReference type="RefSeq" id="XP_022248267.1"/>
    </source>
</evidence>
<evidence type="ECO:0000313" key="18">
    <source>
        <dbReference type="RefSeq" id="XP_022248269.1"/>
    </source>
</evidence>
<gene>
    <name evidence="14 15 16 17 18" type="primary">LOC106464760</name>
    <name evidence="12" type="synonym">inx</name>
</gene>
<dbReference type="PANTHER" id="PTHR11893">
    <property type="entry name" value="INNEXIN"/>
    <property type="match status" value="1"/>
</dbReference>
<keyword evidence="5 12" id="KW-0812">Transmembrane</keyword>
<evidence type="ECO:0000313" key="13">
    <source>
        <dbReference type="Proteomes" id="UP000694941"/>
    </source>
</evidence>
<proteinExistence type="inferred from homology"/>
<dbReference type="RefSeq" id="XP_022248268.1">
    <property type="nucleotide sequence ID" value="XM_022392560.1"/>
</dbReference>
<accession>A0ABM1SXB3</accession>
<protein>
    <recommendedName>
        <fullName evidence="12">Innexin</fullName>
    </recommendedName>
</protein>
<dbReference type="RefSeq" id="XP_013780371.1">
    <property type="nucleotide sequence ID" value="XM_013924917.2"/>
</dbReference>
<dbReference type="RefSeq" id="XP_013780370.1">
    <property type="nucleotide sequence ID" value="XM_013924916.2"/>
</dbReference>
<keyword evidence="3 12" id="KW-0813">Transport</keyword>
<organism evidence="13 18">
    <name type="scientific">Limulus polyphemus</name>
    <name type="common">Atlantic horseshoe crab</name>
    <dbReference type="NCBI Taxonomy" id="6850"/>
    <lineage>
        <taxon>Eukaryota</taxon>
        <taxon>Metazoa</taxon>
        <taxon>Ecdysozoa</taxon>
        <taxon>Arthropoda</taxon>
        <taxon>Chelicerata</taxon>
        <taxon>Merostomata</taxon>
        <taxon>Xiphosura</taxon>
        <taxon>Limulidae</taxon>
        <taxon>Limulus</taxon>
    </lineage>
</organism>
<keyword evidence="13" id="KW-1185">Reference proteome</keyword>
<evidence type="ECO:0000256" key="4">
    <source>
        <dbReference type="ARBA" id="ARBA00022475"/>
    </source>
</evidence>
<dbReference type="PRINTS" id="PR01262">
    <property type="entry name" value="INNEXIN"/>
</dbReference>
<feature type="transmembrane region" description="Helical" evidence="12">
    <location>
        <begin position="273"/>
        <end position="298"/>
    </location>
</feature>
<evidence type="ECO:0000313" key="17">
    <source>
        <dbReference type="RefSeq" id="XP_022248268.1"/>
    </source>
</evidence>
<dbReference type="PANTHER" id="PTHR11893:SF41">
    <property type="entry name" value="INNEXIN INX2"/>
    <property type="match status" value="1"/>
</dbReference>
<evidence type="ECO:0000256" key="7">
    <source>
        <dbReference type="ARBA" id="ARBA00022949"/>
    </source>
</evidence>
<comment type="function">
    <text evidence="12">Structural component of the gap junctions.</text>
</comment>
<dbReference type="InterPro" id="IPR000990">
    <property type="entry name" value="Innexin"/>
</dbReference>